<keyword evidence="1" id="KW-1133">Transmembrane helix</keyword>
<sequence length="250" mass="29441">MAISIATTDITAQTIAGLFVMQVACWHAAPHILQSDPASFDAFRQWIDRYESRRDTTKVSKHQCTNKGLIQIRQHFYENEIFYESERYTIQVSKHQCTNKGLIQIHQHFYENEIFYESERYFSKYRCTNTGLIQIRQHFYENEIFYESERYTIEVSKHGCTNTGLIQIHQHFYENEIFYESKRYMIEVSKHGCTNIGLIQIRPCSIVRVGSKNDHCEIAIRSTMIGCFVYFAVVVKYVITYAIVLARGSY</sequence>
<keyword evidence="1" id="KW-0812">Transmembrane</keyword>
<keyword evidence="2" id="KW-1185">Reference proteome</keyword>
<feature type="transmembrane region" description="Helical" evidence="1">
    <location>
        <begin position="228"/>
        <end position="246"/>
    </location>
</feature>
<name>A0A915IKT7_ROMCU</name>
<protein>
    <submittedName>
        <fullName evidence="3">Uncharacterized protein</fullName>
    </submittedName>
</protein>
<proteinExistence type="predicted"/>
<dbReference type="WBParaSite" id="nRc.2.0.1.t14028-RA">
    <property type="protein sequence ID" value="nRc.2.0.1.t14028-RA"/>
    <property type="gene ID" value="nRc.2.0.1.g14028"/>
</dbReference>
<keyword evidence="1" id="KW-0472">Membrane</keyword>
<evidence type="ECO:0000313" key="3">
    <source>
        <dbReference type="WBParaSite" id="nRc.2.0.1.t14028-RA"/>
    </source>
</evidence>
<accession>A0A915IKT7</accession>
<evidence type="ECO:0000313" key="2">
    <source>
        <dbReference type="Proteomes" id="UP000887565"/>
    </source>
</evidence>
<dbReference type="Proteomes" id="UP000887565">
    <property type="component" value="Unplaced"/>
</dbReference>
<organism evidence="2 3">
    <name type="scientific">Romanomermis culicivorax</name>
    <name type="common">Nematode worm</name>
    <dbReference type="NCBI Taxonomy" id="13658"/>
    <lineage>
        <taxon>Eukaryota</taxon>
        <taxon>Metazoa</taxon>
        <taxon>Ecdysozoa</taxon>
        <taxon>Nematoda</taxon>
        <taxon>Enoplea</taxon>
        <taxon>Dorylaimia</taxon>
        <taxon>Mermithida</taxon>
        <taxon>Mermithoidea</taxon>
        <taxon>Mermithidae</taxon>
        <taxon>Romanomermis</taxon>
    </lineage>
</organism>
<reference evidence="3" key="1">
    <citation type="submission" date="2022-11" db="UniProtKB">
        <authorList>
            <consortium name="WormBaseParasite"/>
        </authorList>
    </citation>
    <scope>IDENTIFICATION</scope>
</reference>
<evidence type="ECO:0000256" key="1">
    <source>
        <dbReference type="SAM" id="Phobius"/>
    </source>
</evidence>
<dbReference type="AlphaFoldDB" id="A0A915IKT7"/>